<dbReference type="EMBL" id="KZ825555">
    <property type="protein sequence ID" value="PYI28111.1"/>
    <property type="molecule type" value="Genomic_DNA"/>
</dbReference>
<sequence length="262" mass="29782">MRTLAYLPVTDEEQPALDPRPSGLALRCIDVARSKWRSWQSTKPWYSSYLFLTFMAIFVFLLGFGAGAAKARSLEKTIAIGSEDSTLQQASYFSRVPTSHMIFDDHVEFYDTSFRGDGAWDNLMPLGEGYLRIPHPRRFDIPPSSPILNDPDAAELYMVSSVHQLHCLRILRDVIVKVDNKNTTGKVDKHVFHCLDYLRQGIICAGDTTLEWARVRRHANGDFAGYFFDGRGSVHQCRDWTTIMGILEENRNQDPEGVMMGQ</sequence>
<keyword evidence="6" id="KW-1185">Reference proteome</keyword>
<keyword evidence="4" id="KW-0472">Membrane</keyword>
<dbReference type="GO" id="GO:0016491">
    <property type="term" value="F:oxidoreductase activity"/>
    <property type="evidence" value="ECO:0007669"/>
    <property type="project" value="UniProtKB-KW"/>
</dbReference>
<accession>A0A2V5HWB2</accession>
<evidence type="ECO:0000256" key="2">
    <source>
        <dbReference type="ARBA" id="ARBA00023002"/>
    </source>
</evidence>
<evidence type="ECO:0000313" key="6">
    <source>
        <dbReference type="Proteomes" id="UP000248817"/>
    </source>
</evidence>
<comment type="similarity">
    <text evidence="3">Belongs to the ustYa family.</text>
</comment>
<organism evidence="5 6">
    <name type="scientific">Aspergillus indologenus CBS 114.80</name>
    <dbReference type="NCBI Taxonomy" id="1450541"/>
    <lineage>
        <taxon>Eukaryota</taxon>
        <taxon>Fungi</taxon>
        <taxon>Dikarya</taxon>
        <taxon>Ascomycota</taxon>
        <taxon>Pezizomycotina</taxon>
        <taxon>Eurotiomycetes</taxon>
        <taxon>Eurotiomycetidae</taxon>
        <taxon>Eurotiales</taxon>
        <taxon>Aspergillaceae</taxon>
        <taxon>Aspergillus</taxon>
        <taxon>Aspergillus subgen. Circumdati</taxon>
    </lineage>
</organism>
<evidence type="ECO:0000256" key="1">
    <source>
        <dbReference type="ARBA" id="ARBA00004685"/>
    </source>
</evidence>
<protein>
    <recommendedName>
        <fullName evidence="7">Oxidase ustYa</fullName>
    </recommendedName>
</protein>
<evidence type="ECO:0000256" key="4">
    <source>
        <dbReference type="SAM" id="Phobius"/>
    </source>
</evidence>
<keyword evidence="2" id="KW-0560">Oxidoreductase</keyword>
<dbReference type="InterPro" id="IPR021765">
    <property type="entry name" value="UstYa-like"/>
</dbReference>
<dbReference type="GO" id="GO:0043386">
    <property type="term" value="P:mycotoxin biosynthetic process"/>
    <property type="evidence" value="ECO:0007669"/>
    <property type="project" value="InterPro"/>
</dbReference>
<keyword evidence="4" id="KW-0812">Transmembrane</keyword>
<reference evidence="5 6" key="1">
    <citation type="submission" date="2018-02" db="EMBL/GenBank/DDBJ databases">
        <title>The genomes of Aspergillus section Nigri reveals drivers in fungal speciation.</title>
        <authorList>
            <consortium name="DOE Joint Genome Institute"/>
            <person name="Vesth T.C."/>
            <person name="Nybo J."/>
            <person name="Theobald S."/>
            <person name="Brandl J."/>
            <person name="Frisvad J.C."/>
            <person name="Nielsen K.F."/>
            <person name="Lyhne E.K."/>
            <person name="Kogle M.E."/>
            <person name="Kuo A."/>
            <person name="Riley R."/>
            <person name="Clum A."/>
            <person name="Nolan M."/>
            <person name="Lipzen A."/>
            <person name="Salamov A."/>
            <person name="Henrissat B."/>
            <person name="Wiebenga A."/>
            <person name="De vries R.P."/>
            <person name="Grigoriev I.V."/>
            <person name="Mortensen U.H."/>
            <person name="Andersen M.R."/>
            <person name="Baker S.E."/>
        </authorList>
    </citation>
    <scope>NUCLEOTIDE SEQUENCE [LARGE SCALE GENOMIC DNA]</scope>
    <source>
        <strain evidence="5 6">CBS 114.80</strain>
    </source>
</reference>
<feature type="transmembrane region" description="Helical" evidence="4">
    <location>
        <begin position="46"/>
        <end position="69"/>
    </location>
</feature>
<evidence type="ECO:0008006" key="7">
    <source>
        <dbReference type="Google" id="ProtNLM"/>
    </source>
</evidence>
<dbReference type="Proteomes" id="UP000248817">
    <property type="component" value="Unassembled WGS sequence"/>
</dbReference>
<dbReference type="Pfam" id="PF11807">
    <property type="entry name" value="UstYa"/>
    <property type="match status" value="1"/>
</dbReference>
<dbReference type="PANTHER" id="PTHR33365:SF11">
    <property type="entry name" value="TAT PATHWAY SIGNAL SEQUENCE"/>
    <property type="match status" value="1"/>
</dbReference>
<keyword evidence="4" id="KW-1133">Transmembrane helix</keyword>
<proteinExistence type="inferred from homology"/>
<evidence type="ECO:0000313" key="5">
    <source>
        <dbReference type="EMBL" id="PYI28111.1"/>
    </source>
</evidence>
<comment type="pathway">
    <text evidence="1">Mycotoxin biosynthesis.</text>
</comment>
<dbReference type="AlphaFoldDB" id="A0A2V5HWB2"/>
<gene>
    <name evidence="5" type="ORF">BP00DRAFT_273046</name>
</gene>
<name>A0A2V5HWB2_9EURO</name>
<evidence type="ECO:0000256" key="3">
    <source>
        <dbReference type="ARBA" id="ARBA00035112"/>
    </source>
</evidence>
<dbReference type="PANTHER" id="PTHR33365">
    <property type="entry name" value="YALI0B05434P"/>
    <property type="match status" value="1"/>
</dbReference>